<keyword evidence="2" id="KW-1185">Reference proteome</keyword>
<gene>
    <name evidence="1" type="ORF">G6R29_05960</name>
</gene>
<reference evidence="1 2" key="1">
    <citation type="submission" date="2020-02" db="EMBL/GenBank/DDBJ databases">
        <title>Fructobacillus sp. isolated from paper mulberry of Taiwan.</title>
        <authorList>
            <person name="Lin S.-T."/>
        </authorList>
    </citation>
    <scope>NUCLEOTIDE SEQUENCE [LARGE SCALE GENOMIC DNA]</scope>
    <source>
        <strain evidence="1 2">M2-14</strain>
    </source>
</reference>
<proteinExistence type="predicted"/>
<dbReference type="EMBL" id="JAAMFK010000008">
    <property type="protein sequence ID" value="MBS9339164.1"/>
    <property type="molecule type" value="Genomic_DNA"/>
</dbReference>
<evidence type="ECO:0000313" key="1">
    <source>
        <dbReference type="EMBL" id="MBS9339164.1"/>
    </source>
</evidence>
<protein>
    <submittedName>
        <fullName evidence="1">Uncharacterized protein</fullName>
    </submittedName>
</protein>
<comment type="caution">
    <text evidence="1">The sequence shown here is derived from an EMBL/GenBank/DDBJ whole genome shotgun (WGS) entry which is preliminary data.</text>
</comment>
<name>A0ABS5R3M4_9LACO</name>
<accession>A0ABS5R3M4</accession>
<dbReference type="RefSeq" id="WP_213809446.1">
    <property type="nucleotide sequence ID" value="NZ_JAAMFK010000008.1"/>
</dbReference>
<evidence type="ECO:0000313" key="2">
    <source>
        <dbReference type="Proteomes" id="UP001519504"/>
    </source>
</evidence>
<sequence>MKIKDLKLKRKDYWVSVEPLLTEEEALKDAEAMPEYRNRVMDYRVLSFSFEDFLIIEWPKAFPGPNPLDILQSRFLDEDIEGLAISHGIITFEATGIKDKQKYMVFINTVRS</sequence>
<dbReference type="Proteomes" id="UP001519504">
    <property type="component" value="Unassembled WGS sequence"/>
</dbReference>
<organism evidence="1 2">
    <name type="scientific">Fructobacillus broussonetiae</name>
    <dbReference type="NCBI Taxonomy" id="2713173"/>
    <lineage>
        <taxon>Bacteria</taxon>
        <taxon>Bacillati</taxon>
        <taxon>Bacillota</taxon>
        <taxon>Bacilli</taxon>
        <taxon>Lactobacillales</taxon>
        <taxon>Lactobacillaceae</taxon>
        <taxon>Fructobacillus</taxon>
    </lineage>
</organism>